<keyword evidence="3" id="KW-0285">Flavoprotein</keyword>
<evidence type="ECO:0000259" key="6">
    <source>
        <dbReference type="Pfam" id="PF07992"/>
    </source>
</evidence>
<dbReference type="InterPro" id="IPR023753">
    <property type="entry name" value="FAD/NAD-binding_dom"/>
</dbReference>
<protein>
    <submittedName>
        <fullName evidence="7">NADH dehydrogenase FAD-containing subunit</fullName>
    </submittedName>
</protein>
<evidence type="ECO:0000256" key="4">
    <source>
        <dbReference type="ARBA" id="ARBA00022827"/>
    </source>
</evidence>
<dbReference type="Proteomes" id="UP000224915">
    <property type="component" value="Unassembled WGS sequence"/>
</dbReference>
<dbReference type="Gene3D" id="3.50.50.100">
    <property type="match status" value="1"/>
</dbReference>
<name>A0A2A9CZD3_9MICO</name>
<keyword evidence="5" id="KW-0560">Oxidoreductase</keyword>
<dbReference type="RefSeq" id="WP_098468599.1">
    <property type="nucleotide sequence ID" value="NZ_PDJD01000001.1"/>
</dbReference>
<keyword evidence="8" id="KW-1185">Reference proteome</keyword>
<dbReference type="PANTHER" id="PTHR42913:SF9">
    <property type="entry name" value="SLR1591 PROTEIN"/>
    <property type="match status" value="1"/>
</dbReference>
<reference evidence="7 8" key="1">
    <citation type="submission" date="2017-10" db="EMBL/GenBank/DDBJ databases">
        <title>Sequencing the genomes of 1000 actinobacteria strains.</title>
        <authorList>
            <person name="Klenk H.-P."/>
        </authorList>
    </citation>
    <scope>NUCLEOTIDE SEQUENCE [LARGE SCALE GENOMIC DNA]</scope>
    <source>
        <strain evidence="7 8">DSM 21801</strain>
    </source>
</reference>
<comment type="similarity">
    <text evidence="2">Belongs to the NADH dehydrogenase family.</text>
</comment>
<feature type="domain" description="FAD/NAD(P)-binding" evidence="6">
    <location>
        <begin position="16"/>
        <end position="302"/>
    </location>
</feature>
<dbReference type="SUPFAM" id="SSF51905">
    <property type="entry name" value="FAD/NAD(P)-binding domain"/>
    <property type="match status" value="2"/>
</dbReference>
<dbReference type="EMBL" id="PDJD01000001">
    <property type="protein sequence ID" value="PFG19486.1"/>
    <property type="molecule type" value="Genomic_DNA"/>
</dbReference>
<dbReference type="PANTHER" id="PTHR42913">
    <property type="entry name" value="APOPTOSIS-INDUCING FACTOR 1"/>
    <property type="match status" value="1"/>
</dbReference>
<evidence type="ECO:0000256" key="2">
    <source>
        <dbReference type="ARBA" id="ARBA00005272"/>
    </source>
</evidence>
<dbReference type="PRINTS" id="PR00368">
    <property type="entry name" value="FADPNR"/>
</dbReference>
<comment type="caution">
    <text evidence="7">The sequence shown here is derived from an EMBL/GenBank/DDBJ whole genome shotgun (WGS) entry which is preliminary data.</text>
</comment>
<dbReference type="GO" id="GO:0003955">
    <property type="term" value="F:NAD(P)H dehydrogenase (quinone) activity"/>
    <property type="evidence" value="ECO:0007669"/>
    <property type="project" value="TreeGrafter"/>
</dbReference>
<proteinExistence type="inferred from homology"/>
<evidence type="ECO:0000313" key="8">
    <source>
        <dbReference type="Proteomes" id="UP000224915"/>
    </source>
</evidence>
<dbReference type="OrthoDB" id="9784880at2"/>
<evidence type="ECO:0000256" key="5">
    <source>
        <dbReference type="ARBA" id="ARBA00023002"/>
    </source>
</evidence>
<dbReference type="AlphaFoldDB" id="A0A2A9CZD3"/>
<evidence type="ECO:0000256" key="1">
    <source>
        <dbReference type="ARBA" id="ARBA00001974"/>
    </source>
</evidence>
<evidence type="ECO:0000313" key="7">
    <source>
        <dbReference type="EMBL" id="PFG19486.1"/>
    </source>
</evidence>
<organism evidence="7 8">
    <name type="scientific">Serinibacter salmoneus</name>
    <dbReference type="NCBI Taxonomy" id="556530"/>
    <lineage>
        <taxon>Bacteria</taxon>
        <taxon>Bacillati</taxon>
        <taxon>Actinomycetota</taxon>
        <taxon>Actinomycetes</taxon>
        <taxon>Micrococcales</taxon>
        <taxon>Beutenbergiaceae</taxon>
        <taxon>Serinibacter</taxon>
    </lineage>
</organism>
<dbReference type="Pfam" id="PF07992">
    <property type="entry name" value="Pyr_redox_2"/>
    <property type="match status" value="1"/>
</dbReference>
<evidence type="ECO:0000256" key="3">
    <source>
        <dbReference type="ARBA" id="ARBA00022630"/>
    </source>
</evidence>
<keyword evidence="4" id="KW-0274">FAD</keyword>
<sequence length="379" mass="39914">MPEPGHDAGAAMTALLLVGAGHTHLYLVKHAAELAAAGYRVQLLAPRFFDYSGVASARAAGALSGDAGRIDVRALAAGCGVDFHEATVESLDADARIAVTSDGARLPYDVLSINIGSVVAPEGMEVHPGVLRVKPLSGLGDLDVRLRALGQRGAAVTVVGGGASGLELAAHLAVRPDVAQVRLVESGPFLGADLPAGARTRISRLLTKRDVVVHTGCVVSEIGERQLVCQDGTQMAHDVAVLATGLAAPPLLAALGLGDGHGVPVRATLQHVDRDEIYAVGDCAHFLPRPLPRLGVHGVRQGPVLHRSLLARVRAEPLPVYEPQRRALSILDLGGAVGLAVRGRVWWYGTGPLHLKRYIDRRWLRTYQPEPGPWQRPTG</sequence>
<dbReference type="InterPro" id="IPR051169">
    <property type="entry name" value="NADH-Q_oxidoreductase"/>
</dbReference>
<comment type="cofactor">
    <cofactor evidence="1">
        <name>FAD</name>
        <dbReference type="ChEBI" id="CHEBI:57692"/>
    </cofactor>
</comment>
<dbReference type="InterPro" id="IPR036188">
    <property type="entry name" value="FAD/NAD-bd_sf"/>
</dbReference>
<dbReference type="PRINTS" id="PR00411">
    <property type="entry name" value="PNDRDTASEI"/>
</dbReference>
<gene>
    <name evidence="7" type="ORF">ATL40_1050</name>
</gene>
<dbReference type="GO" id="GO:0019646">
    <property type="term" value="P:aerobic electron transport chain"/>
    <property type="evidence" value="ECO:0007669"/>
    <property type="project" value="TreeGrafter"/>
</dbReference>
<accession>A0A2A9CZD3</accession>